<dbReference type="SMART" id="SM00248">
    <property type="entry name" value="ANK"/>
    <property type="match status" value="14"/>
</dbReference>
<feature type="repeat" description="ANK" evidence="3">
    <location>
        <begin position="120"/>
        <end position="152"/>
    </location>
</feature>
<accession>A0ABD0XM89</accession>
<dbReference type="Pfam" id="PF12796">
    <property type="entry name" value="Ank_2"/>
    <property type="match status" value="5"/>
</dbReference>
<dbReference type="PROSITE" id="PS50297">
    <property type="entry name" value="ANK_REP_REGION"/>
    <property type="match status" value="11"/>
</dbReference>
<sequence length="685" mass="73958">MLTEPDLYQQIKAYIGSLNLAVQDSRRQLIGYLLERDKQGLEKITRDTVTHIIPQVVYTKDIESLRVSKKDKVIPSDREKRGSNTSQFKPKSLFDAAATGDLSQLLELLNAIDVHTINSANETLLHIAAEHGHLSIIELLLDRGAQLDISDSEGRTPLHRAAHRGHKNVARALIKAGAPIYNLDKQSNTALHLATINGHLSIVRSLLEEERQGTRRVSKNNQAQGSFLHIAAREDESKLAEVLLQCGAPVDVRDNRKRTALFHAVSQGWERTANILLKAGATVDRTVIDAAIELNNGAMLRLLLGHAGSSLSMEDLVSALFSAVESNLDSVTTAIAESGVDINIRDQQGYTPLLLSVELGHTEAFRSLAAKKAIVDATLPNFSSALHLAAQNGNEIIAQTLLEMGLDPNLPGPKANTPLHLAVQHDRPAIVELLLKAGAQVNPVSQDGLTPLHSASQMGHPDIVNKLLKGKADTGARDKQGRTALHWAATTQGERDVVELLLSAGADPNASDREKKTPLHLAAMDGRVDTVTMLLQVKSRGGAKDMFGSTPLHYAAANGHVRAAAALLSPKNVNDRNVWRKTPLHTASEHGHEGVVGLLLRGGAKINALDNSKDTPLHCAARCSQQCVASVLVGWGAQGHHQGDRANLQARNKVGKTPLQVAEVGGTTEHDHIVTLLKKRMLLIK</sequence>
<dbReference type="PROSITE" id="PS50088">
    <property type="entry name" value="ANK_REPEAT"/>
    <property type="match status" value="11"/>
</dbReference>
<evidence type="ECO:0000313" key="4">
    <source>
        <dbReference type="EMBL" id="KAL1022513.1"/>
    </source>
</evidence>
<dbReference type="PANTHER" id="PTHR24161:SF85">
    <property type="entry name" value="PALMITOYLTRANSFERASE HIP14"/>
    <property type="match status" value="1"/>
</dbReference>
<dbReference type="SUPFAM" id="SSF48403">
    <property type="entry name" value="Ankyrin repeat"/>
    <property type="match status" value="2"/>
</dbReference>
<feature type="repeat" description="ANK" evidence="3">
    <location>
        <begin position="153"/>
        <end position="185"/>
    </location>
</feature>
<feature type="repeat" description="ANK" evidence="3">
    <location>
        <begin position="480"/>
        <end position="513"/>
    </location>
</feature>
<dbReference type="Proteomes" id="UP001557470">
    <property type="component" value="Unassembled WGS sequence"/>
</dbReference>
<reference evidence="4 5" key="1">
    <citation type="submission" date="2024-06" db="EMBL/GenBank/DDBJ databases">
        <authorList>
            <person name="Pan Q."/>
            <person name="Wen M."/>
            <person name="Jouanno E."/>
            <person name="Zahm M."/>
            <person name="Klopp C."/>
            <person name="Cabau C."/>
            <person name="Louis A."/>
            <person name="Berthelot C."/>
            <person name="Parey E."/>
            <person name="Roest Crollius H."/>
            <person name="Montfort J."/>
            <person name="Robinson-Rechavi M."/>
            <person name="Bouchez O."/>
            <person name="Lampietro C."/>
            <person name="Lopez Roques C."/>
            <person name="Donnadieu C."/>
            <person name="Postlethwait J."/>
            <person name="Bobe J."/>
            <person name="Verreycken H."/>
            <person name="Guiguen Y."/>
        </authorList>
    </citation>
    <scope>NUCLEOTIDE SEQUENCE [LARGE SCALE GENOMIC DNA]</scope>
    <source>
        <strain evidence="4">Up_M1</strain>
        <tissue evidence="4">Testis</tissue>
    </source>
</reference>
<feature type="repeat" description="ANK" evidence="3">
    <location>
        <begin position="514"/>
        <end position="546"/>
    </location>
</feature>
<keyword evidence="5" id="KW-1185">Reference proteome</keyword>
<evidence type="ECO:0000256" key="3">
    <source>
        <dbReference type="PROSITE-ProRule" id="PRU00023"/>
    </source>
</evidence>
<dbReference type="InterPro" id="IPR036770">
    <property type="entry name" value="Ankyrin_rpt-contain_sf"/>
</dbReference>
<name>A0ABD0XM89_UMBPY</name>
<protein>
    <submittedName>
        <fullName evidence="4">Uncharacterized protein</fullName>
    </submittedName>
</protein>
<evidence type="ECO:0000313" key="5">
    <source>
        <dbReference type="Proteomes" id="UP001557470"/>
    </source>
</evidence>
<dbReference type="InterPro" id="IPR002110">
    <property type="entry name" value="Ankyrin_rpt"/>
</dbReference>
<keyword evidence="1" id="KW-0677">Repeat</keyword>
<evidence type="ECO:0000256" key="2">
    <source>
        <dbReference type="ARBA" id="ARBA00023043"/>
    </source>
</evidence>
<feature type="repeat" description="ANK" evidence="3">
    <location>
        <begin position="381"/>
        <end position="413"/>
    </location>
</feature>
<dbReference type="EMBL" id="JAGEUA010000001">
    <property type="protein sequence ID" value="KAL1022513.1"/>
    <property type="molecule type" value="Genomic_DNA"/>
</dbReference>
<feature type="repeat" description="ANK" evidence="3">
    <location>
        <begin position="414"/>
        <end position="446"/>
    </location>
</feature>
<dbReference type="PRINTS" id="PR01415">
    <property type="entry name" value="ANKYRIN"/>
</dbReference>
<proteinExistence type="predicted"/>
<dbReference type="Pfam" id="PF00023">
    <property type="entry name" value="Ank"/>
    <property type="match status" value="2"/>
</dbReference>
<organism evidence="4 5">
    <name type="scientific">Umbra pygmaea</name>
    <name type="common">Eastern mudminnow</name>
    <dbReference type="NCBI Taxonomy" id="75934"/>
    <lineage>
        <taxon>Eukaryota</taxon>
        <taxon>Metazoa</taxon>
        <taxon>Chordata</taxon>
        <taxon>Craniata</taxon>
        <taxon>Vertebrata</taxon>
        <taxon>Euteleostomi</taxon>
        <taxon>Actinopterygii</taxon>
        <taxon>Neopterygii</taxon>
        <taxon>Teleostei</taxon>
        <taxon>Protacanthopterygii</taxon>
        <taxon>Esociformes</taxon>
        <taxon>Umbridae</taxon>
        <taxon>Umbra</taxon>
    </lineage>
</organism>
<feature type="repeat" description="ANK" evidence="3">
    <location>
        <begin position="223"/>
        <end position="255"/>
    </location>
</feature>
<keyword evidence="2 3" id="KW-0040">ANK repeat</keyword>
<comment type="caution">
    <text evidence="4">The sequence shown here is derived from an EMBL/GenBank/DDBJ whole genome shotgun (WGS) entry which is preliminary data.</text>
</comment>
<feature type="repeat" description="ANK" evidence="3">
    <location>
        <begin position="579"/>
        <end position="611"/>
    </location>
</feature>
<feature type="repeat" description="ANK" evidence="3">
    <location>
        <begin position="547"/>
        <end position="569"/>
    </location>
</feature>
<dbReference type="Gene3D" id="1.25.40.20">
    <property type="entry name" value="Ankyrin repeat-containing domain"/>
    <property type="match status" value="6"/>
</dbReference>
<feature type="repeat" description="ANK" evidence="3">
    <location>
        <begin position="186"/>
        <end position="208"/>
    </location>
</feature>
<feature type="repeat" description="ANK" evidence="3">
    <location>
        <begin position="447"/>
        <end position="479"/>
    </location>
</feature>
<dbReference type="PANTHER" id="PTHR24161">
    <property type="entry name" value="ANK_REP_REGION DOMAIN-CONTAINING PROTEIN-RELATED"/>
    <property type="match status" value="1"/>
</dbReference>
<gene>
    <name evidence="4" type="ORF">UPYG_G00028690</name>
</gene>
<evidence type="ECO:0000256" key="1">
    <source>
        <dbReference type="ARBA" id="ARBA00022737"/>
    </source>
</evidence>
<dbReference type="AlphaFoldDB" id="A0ABD0XM89"/>